<dbReference type="AlphaFoldDB" id="A0A6P1EAQ9"/>
<dbReference type="Proteomes" id="UP000465035">
    <property type="component" value="Chromosome"/>
</dbReference>
<evidence type="ECO:0000313" key="3">
    <source>
        <dbReference type="EMBL" id="QHB51224.1"/>
    </source>
</evidence>
<keyword evidence="1" id="KW-0238">DNA-binding</keyword>
<gene>
    <name evidence="3" type="ORF">GQR93_02785</name>
</gene>
<feature type="domain" description="HTH cro/C1-type" evidence="2">
    <location>
        <begin position="13"/>
        <end position="68"/>
    </location>
</feature>
<dbReference type="PANTHER" id="PTHR46558:SF11">
    <property type="entry name" value="HTH-TYPE TRANSCRIPTIONAL REGULATOR XRE"/>
    <property type="match status" value="1"/>
</dbReference>
<dbReference type="PANTHER" id="PTHR46558">
    <property type="entry name" value="TRACRIPTIONAL REGULATORY PROTEIN-RELATED-RELATED"/>
    <property type="match status" value="1"/>
</dbReference>
<dbReference type="GO" id="GO:0003677">
    <property type="term" value="F:DNA binding"/>
    <property type="evidence" value="ECO:0007669"/>
    <property type="project" value="UniProtKB-KW"/>
</dbReference>
<dbReference type="SMR" id="A0A6P1EAQ9"/>
<accession>A0A6P1EAQ9</accession>
<sequence length="136" mass="15846">MEEKKNTGLPMRLINLREEHNWSKTEVSRRLGLSSMQRYANYEYGSNEPDASMLKKIANLYDVSVDYLVGNTIDKNGHTPSWATNDDKKDLKRFLEENANGMTYGGEGLTDEEQKQVRRVLEGLFWDKQKQKNNRK</sequence>
<dbReference type="InterPro" id="IPR010982">
    <property type="entry name" value="Lambda_DNA-bd_dom_sf"/>
</dbReference>
<dbReference type="RefSeq" id="WP_159298645.1">
    <property type="nucleotide sequence ID" value="NZ_CP047121.1"/>
</dbReference>
<dbReference type="CDD" id="cd00093">
    <property type="entry name" value="HTH_XRE"/>
    <property type="match status" value="1"/>
</dbReference>
<dbReference type="SUPFAM" id="SSF47413">
    <property type="entry name" value="lambda repressor-like DNA-binding domains"/>
    <property type="match status" value="1"/>
</dbReference>
<dbReference type="EMBL" id="CP047121">
    <property type="protein sequence ID" value="QHB51224.1"/>
    <property type="molecule type" value="Genomic_DNA"/>
</dbReference>
<dbReference type="Pfam" id="PF01381">
    <property type="entry name" value="HTH_3"/>
    <property type="match status" value="1"/>
</dbReference>
<evidence type="ECO:0000256" key="1">
    <source>
        <dbReference type="ARBA" id="ARBA00023125"/>
    </source>
</evidence>
<dbReference type="InterPro" id="IPR001387">
    <property type="entry name" value="Cro/C1-type_HTH"/>
</dbReference>
<dbReference type="GeneID" id="69057285"/>
<evidence type="ECO:0000259" key="2">
    <source>
        <dbReference type="PROSITE" id="PS50943"/>
    </source>
</evidence>
<reference evidence="3 4" key="1">
    <citation type="submission" date="2019-12" db="EMBL/GenBank/DDBJ databases">
        <title>Lactobacillus hilgardii FLUB.</title>
        <authorList>
            <person name="Gustaw K."/>
        </authorList>
    </citation>
    <scope>NUCLEOTIDE SEQUENCE [LARGE SCALE GENOMIC DNA]</scope>
    <source>
        <strain evidence="3 4">FLUB</strain>
    </source>
</reference>
<protein>
    <submittedName>
        <fullName evidence="3">Helix-turn-helix domain-containing protein</fullName>
    </submittedName>
</protein>
<dbReference type="PROSITE" id="PS50943">
    <property type="entry name" value="HTH_CROC1"/>
    <property type="match status" value="1"/>
</dbReference>
<evidence type="ECO:0000313" key="4">
    <source>
        <dbReference type="Proteomes" id="UP000465035"/>
    </source>
</evidence>
<dbReference type="SMART" id="SM00530">
    <property type="entry name" value="HTH_XRE"/>
    <property type="match status" value="1"/>
</dbReference>
<dbReference type="Gene3D" id="1.10.260.40">
    <property type="entry name" value="lambda repressor-like DNA-binding domains"/>
    <property type="match status" value="1"/>
</dbReference>
<proteinExistence type="predicted"/>
<name>A0A6P1EAQ9_LENHI</name>
<organism evidence="3 4">
    <name type="scientific">Lentilactobacillus hilgardii</name>
    <name type="common">Lactobacillus hilgardii</name>
    <dbReference type="NCBI Taxonomy" id="1588"/>
    <lineage>
        <taxon>Bacteria</taxon>
        <taxon>Bacillati</taxon>
        <taxon>Bacillota</taxon>
        <taxon>Bacilli</taxon>
        <taxon>Lactobacillales</taxon>
        <taxon>Lactobacillaceae</taxon>
        <taxon>Lentilactobacillus</taxon>
    </lineage>
</organism>